<name>A0A918I8V4_9ACTN</name>
<dbReference type="GO" id="GO:0000287">
    <property type="term" value="F:magnesium ion binding"/>
    <property type="evidence" value="ECO:0007669"/>
    <property type="project" value="InterPro"/>
</dbReference>
<reference evidence="12" key="2">
    <citation type="submission" date="2020-09" db="EMBL/GenBank/DDBJ databases">
        <authorList>
            <person name="Sun Q."/>
            <person name="Ohkuma M."/>
        </authorList>
    </citation>
    <scope>NUCLEOTIDE SEQUENCE</scope>
    <source>
        <strain evidence="12">JCM 4369</strain>
    </source>
</reference>
<dbReference type="Pfam" id="PF02880">
    <property type="entry name" value="PGM_PMM_III"/>
    <property type="match status" value="1"/>
</dbReference>
<dbReference type="GO" id="GO:0005975">
    <property type="term" value="P:carbohydrate metabolic process"/>
    <property type="evidence" value="ECO:0007669"/>
    <property type="project" value="InterPro"/>
</dbReference>
<evidence type="ECO:0000259" key="11">
    <source>
        <dbReference type="Pfam" id="PF02880"/>
    </source>
</evidence>
<dbReference type="EMBL" id="BMTD01000002">
    <property type="protein sequence ID" value="GGU82761.1"/>
    <property type="molecule type" value="Genomic_DNA"/>
</dbReference>
<evidence type="ECO:0000256" key="7">
    <source>
        <dbReference type="RuleBase" id="RU004326"/>
    </source>
</evidence>
<keyword evidence="13" id="KW-1185">Reference proteome</keyword>
<keyword evidence="4 7" id="KW-0479">Metal-binding</keyword>
<keyword evidence="5 7" id="KW-0460">Magnesium</keyword>
<dbReference type="Pfam" id="PF02879">
    <property type="entry name" value="PGM_PMM_II"/>
    <property type="match status" value="1"/>
</dbReference>
<dbReference type="SUPFAM" id="SSF53738">
    <property type="entry name" value="Phosphoglucomutase, first 3 domains"/>
    <property type="match status" value="3"/>
</dbReference>
<dbReference type="PRINTS" id="PR00509">
    <property type="entry name" value="PGMPMM"/>
</dbReference>
<evidence type="ECO:0000256" key="3">
    <source>
        <dbReference type="ARBA" id="ARBA00022553"/>
    </source>
</evidence>
<protein>
    <submittedName>
        <fullName evidence="12">Phosphomannomutase</fullName>
    </submittedName>
</protein>
<dbReference type="GO" id="GO:0006166">
    <property type="term" value="P:purine ribonucleoside salvage"/>
    <property type="evidence" value="ECO:0007669"/>
    <property type="project" value="TreeGrafter"/>
</dbReference>
<dbReference type="Gene3D" id="3.40.120.10">
    <property type="entry name" value="Alpha-D-Glucose-1,6-Bisphosphate, subunit A, domain 3"/>
    <property type="match status" value="3"/>
</dbReference>
<gene>
    <name evidence="12" type="ORF">GCM10010260_14300</name>
</gene>
<dbReference type="CDD" id="cd05799">
    <property type="entry name" value="PGM2"/>
    <property type="match status" value="1"/>
</dbReference>
<evidence type="ECO:0000256" key="1">
    <source>
        <dbReference type="ARBA" id="ARBA00001946"/>
    </source>
</evidence>
<dbReference type="Pfam" id="PF02878">
    <property type="entry name" value="PGM_PMM_I"/>
    <property type="match status" value="1"/>
</dbReference>
<evidence type="ECO:0000259" key="8">
    <source>
        <dbReference type="Pfam" id="PF00408"/>
    </source>
</evidence>
<dbReference type="InterPro" id="IPR016055">
    <property type="entry name" value="A-D-PHexomutase_a/b/a-I/II/III"/>
</dbReference>
<dbReference type="Proteomes" id="UP000618795">
    <property type="component" value="Unassembled WGS sequence"/>
</dbReference>
<feature type="domain" description="Alpha-D-phosphohexomutase alpha/beta/alpha" evidence="10">
    <location>
        <begin position="213"/>
        <end position="305"/>
    </location>
</feature>
<dbReference type="InterPro" id="IPR005845">
    <property type="entry name" value="A-D-PHexomutase_a/b/a-II"/>
</dbReference>
<accession>A0A918I8V4</accession>
<evidence type="ECO:0000313" key="12">
    <source>
        <dbReference type="EMBL" id="GGU82761.1"/>
    </source>
</evidence>
<comment type="cofactor">
    <cofactor evidence="1">
        <name>Mg(2+)</name>
        <dbReference type="ChEBI" id="CHEBI:18420"/>
    </cofactor>
</comment>
<evidence type="ECO:0000259" key="10">
    <source>
        <dbReference type="Pfam" id="PF02879"/>
    </source>
</evidence>
<evidence type="ECO:0000256" key="2">
    <source>
        <dbReference type="ARBA" id="ARBA00010231"/>
    </source>
</evidence>
<dbReference type="PROSITE" id="PS00710">
    <property type="entry name" value="PGM_PMM"/>
    <property type="match status" value="1"/>
</dbReference>
<evidence type="ECO:0000256" key="6">
    <source>
        <dbReference type="ARBA" id="ARBA00023235"/>
    </source>
</evidence>
<dbReference type="InterPro" id="IPR005841">
    <property type="entry name" value="Alpha-D-phosphohexomutase_SF"/>
</dbReference>
<dbReference type="InterPro" id="IPR005846">
    <property type="entry name" value="A-D-PHexomutase_a/b/a-III"/>
</dbReference>
<feature type="domain" description="Alpha-D-phosphohexomutase C-terminal" evidence="8">
    <location>
        <begin position="454"/>
        <end position="509"/>
    </location>
</feature>
<evidence type="ECO:0000313" key="13">
    <source>
        <dbReference type="Proteomes" id="UP000618795"/>
    </source>
</evidence>
<dbReference type="InterPro" id="IPR005844">
    <property type="entry name" value="A-D-PHexomutase_a/b/a-I"/>
</dbReference>
<dbReference type="PANTHER" id="PTHR45745">
    <property type="entry name" value="PHOSPHOMANNOMUTASE 45A"/>
    <property type="match status" value="1"/>
</dbReference>
<dbReference type="Pfam" id="PF00408">
    <property type="entry name" value="PGM_PMM_IV"/>
    <property type="match status" value="1"/>
</dbReference>
<comment type="similarity">
    <text evidence="2 7">Belongs to the phosphohexose mutase family.</text>
</comment>
<feature type="domain" description="Alpha-D-phosphohexomutase alpha/beta/alpha" evidence="11">
    <location>
        <begin position="315"/>
        <end position="421"/>
    </location>
</feature>
<dbReference type="AlphaFoldDB" id="A0A918I8V4"/>
<dbReference type="SUPFAM" id="SSF55957">
    <property type="entry name" value="Phosphoglucomutase, C-terminal domain"/>
    <property type="match status" value="1"/>
</dbReference>
<comment type="caution">
    <text evidence="12">The sequence shown here is derived from an EMBL/GenBank/DDBJ whole genome shotgun (WGS) entry which is preliminary data.</text>
</comment>
<dbReference type="GO" id="GO:0008973">
    <property type="term" value="F:phosphopentomutase activity"/>
    <property type="evidence" value="ECO:0007669"/>
    <property type="project" value="TreeGrafter"/>
</dbReference>
<dbReference type="InterPro" id="IPR005843">
    <property type="entry name" value="A-D-PHexomutase_C"/>
</dbReference>
<dbReference type="Gene3D" id="3.30.310.50">
    <property type="entry name" value="Alpha-D-phosphohexomutase, C-terminal domain"/>
    <property type="match status" value="1"/>
</dbReference>
<sequence>MHDDLIARAKAWLAEDPDQETRDELAKLIEAGDTAELSARFSGTLQFGTAGLRGELGAGPMHMNRSVVIRAAAGLAAYLKNKGQTDGVVVIGYDARHKSADFARDTAAVMTGAGLRAAVLPRPLPTPVLAFAIRHLGAVAGVEVTASHNPPRDNGYKVYLGDGSQIVPPADAEIAAEIDAIVSLNDVPRPDSGWQTLDESVLEAYLARTDAVLAAGSPRTARTVYTAMHGVGKDVLLAAFARAGFPEPVLVAEQADPDPDFPTVAFPNPEEPGAMDLAFAQARATDPDLVIANDPDADRCAVAVKGGDGWRMLRGDEVGALLAAHLVRRGAQGTFAESIVSSSLLGRIAAKAGLPYEETLTGFKWIARVDGLRYGYEEALGYCVDPDGVRDKDGITAALLITELASELKEEGRTLLDLLDDLAVEHGLHATDQLSVRVQDLSLIADAMRRLREQPPTELAGLAITRAEDLTRGTESLPPTDGLRYTLEGARVIVRPSGTEPKLKCYLEVVVPVPDHAALPTAHARATDLLTAIKQDLSAAAGI</sequence>
<organism evidence="12 13">
    <name type="scientific">Streptomyces filipinensis</name>
    <dbReference type="NCBI Taxonomy" id="66887"/>
    <lineage>
        <taxon>Bacteria</taxon>
        <taxon>Bacillati</taxon>
        <taxon>Actinomycetota</taxon>
        <taxon>Actinomycetes</taxon>
        <taxon>Kitasatosporales</taxon>
        <taxon>Streptomycetaceae</taxon>
        <taxon>Streptomyces</taxon>
    </lineage>
</organism>
<dbReference type="PANTHER" id="PTHR45745:SF1">
    <property type="entry name" value="PHOSPHOGLUCOMUTASE 2B-RELATED"/>
    <property type="match status" value="1"/>
</dbReference>
<keyword evidence="6" id="KW-0413">Isomerase</keyword>
<evidence type="ECO:0000256" key="4">
    <source>
        <dbReference type="ARBA" id="ARBA00022723"/>
    </source>
</evidence>
<feature type="domain" description="Alpha-D-phosphohexomutase alpha/beta/alpha" evidence="9">
    <location>
        <begin position="46"/>
        <end position="181"/>
    </location>
</feature>
<keyword evidence="3" id="KW-0597">Phosphoprotein</keyword>
<evidence type="ECO:0000256" key="5">
    <source>
        <dbReference type="ARBA" id="ARBA00022842"/>
    </source>
</evidence>
<dbReference type="RefSeq" id="WP_191871755.1">
    <property type="nucleotide sequence ID" value="NZ_BMTD01000002.1"/>
</dbReference>
<reference evidence="12" key="1">
    <citation type="journal article" date="2014" name="Int. J. Syst. Evol. Microbiol.">
        <title>Complete genome sequence of Corynebacterium casei LMG S-19264T (=DSM 44701T), isolated from a smear-ripened cheese.</title>
        <authorList>
            <consortium name="US DOE Joint Genome Institute (JGI-PGF)"/>
            <person name="Walter F."/>
            <person name="Albersmeier A."/>
            <person name="Kalinowski J."/>
            <person name="Ruckert C."/>
        </authorList>
    </citation>
    <scope>NUCLEOTIDE SEQUENCE</scope>
    <source>
        <strain evidence="12">JCM 4369</strain>
    </source>
</reference>
<dbReference type="InterPro" id="IPR036900">
    <property type="entry name" value="A-D-PHexomutase_C_sf"/>
</dbReference>
<dbReference type="InterPro" id="IPR016066">
    <property type="entry name" value="A-D-PHexomutase_CS"/>
</dbReference>
<evidence type="ECO:0000259" key="9">
    <source>
        <dbReference type="Pfam" id="PF02878"/>
    </source>
</evidence>
<proteinExistence type="inferred from homology"/>